<reference evidence="9" key="1">
    <citation type="journal article" date="2014" name="Int. J. Syst. Evol. Microbiol.">
        <title>Complete genome sequence of Corynebacterium casei LMG S-19264T (=DSM 44701T), isolated from a smear-ripened cheese.</title>
        <authorList>
            <consortium name="US DOE Joint Genome Institute (JGI-PGF)"/>
            <person name="Walter F."/>
            <person name="Albersmeier A."/>
            <person name="Kalinowski J."/>
            <person name="Ruckert C."/>
        </authorList>
    </citation>
    <scope>NUCLEOTIDE SEQUENCE</scope>
    <source>
        <strain evidence="9">KCTC 42650</strain>
    </source>
</reference>
<evidence type="ECO:0000313" key="10">
    <source>
        <dbReference type="Proteomes" id="UP000626220"/>
    </source>
</evidence>
<keyword evidence="3 6" id="KW-0812">Transmembrane</keyword>
<dbReference type="EMBL" id="BNCJ01000010">
    <property type="protein sequence ID" value="GHF58988.1"/>
    <property type="molecule type" value="Genomic_DNA"/>
</dbReference>
<dbReference type="InterPro" id="IPR042094">
    <property type="entry name" value="T2SS_GspF_sf"/>
</dbReference>
<name>A0A8J3M975_9RHOB</name>
<keyword evidence="10" id="KW-1185">Reference proteome</keyword>
<keyword evidence="2" id="KW-1003">Cell membrane</keyword>
<dbReference type="InterPro" id="IPR018076">
    <property type="entry name" value="T2SS_GspF_dom"/>
</dbReference>
<feature type="transmembrane region" description="Helical" evidence="6">
    <location>
        <begin position="265"/>
        <end position="285"/>
    </location>
</feature>
<evidence type="ECO:0000256" key="3">
    <source>
        <dbReference type="ARBA" id="ARBA00022692"/>
    </source>
</evidence>
<reference evidence="9" key="2">
    <citation type="submission" date="2020-09" db="EMBL/GenBank/DDBJ databases">
        <authorList>
            <person name="Sun Q."/>
            <person name="Kim S."/>
        </authorList>
    </citation>
    <scope>NUCLEOTIDE SEQUENCE</scope>
    <source>
        <strain evidence="9">KCTC 42650</strain>
    </source>
</reference>
<feature type="domain" description="Type II secretion system protein GspF" evidence="7">
    <location>
        <begin position="157"/>
        <end position="280"/>
    </location>
</feature>
<dbReference type="AlphaFoldDB" id="A0A8J3M975"/>
<protein>
    <submittedName>
        <fullName evidence="9">Pilus assembly protein TadB</fullName>
    </submittedName>
</protein>
<dbReference type="PANTHER" id="PTHR35007:SF1">
    <property type="entry name" value="PILUS ASSEMBLY PROTEIN"/>
    <property type="match status" value="1"/>
</dbReference>
<evidence type="ECO:0000259" key="7">
    <source>
        <dbReference type="Pfam" id="PF00482"/>
    </source>
</evidence>
<dbReference type="GO" id="GO:0005886">
    <property type="term" value="C:plasma membrane"/>
    <property type="evidence" value="ECO:0007669"/>
    <property type="project" value="UniProtKB-SubCell"/>
</dbReference>
<evidence type="ECO:0000256" key="6">
    <source>
        <dbReference type="SAM" id="Phobius"/>
    </source>
</evidence>
<sequence length="324" mass="35357">MTMPAFTDQDLAYLIYCGIALGVLLVFTGGAQLFSRRENHAEAKSRRMRMIAKGRNTAELLALLKPAPKRGILSRLPLVGDLPHQLRRAGLTLRADQFVAICVLLTILVFAAIVVTFGPTLALPLALTIGLALPVVVVKARCKSQTTKLLHQLPDAMDMMARGLKVGHPLNNSIGAVAREMADPIGTEFGIVFDQVNYGDDLPDAFQEFAERVDIEDVYYLAASIGIQHGTGGDLASVIETLSRTIRDRIAIRRKIRAISSEGRLSAWFLSSLPVVIFGFTSFTAPDYYAGVMGDPMFKPMAAAIIVMSIANMLILKKLVEFRI</sequence>
<feature type="transmembrane region" description="Helical" evidence="6">
    <location>
        <begin position="297"/>
        <end position="316"/>
    </location>
</feature>
<evidence type="ECO:0000256" key="2">
    <source>
        <dbReference type="ARBA" id="ARBA00022475"/>
    </source>
</evidence>
<proteinExistence type="predicted"/>
<evidence type="ECO:0000256" key="1">
    <source>
        <dbReference type="ARBA" id="ARBA00004651"/>
    </source>
</evidence>
<dbReference type="Proteomes" id="UP000626220">
    <property type="component" value="Unassembled WGS sequence"/>
</dbReference>
<dbReference type="InterPro" id="IPR045824">
    <property type="entry name" value="T2SS_TadB-like_N"/>
</dbReference>
<comment type="caution">
    <text evidence="9">The sequence shown here is derived from an EMBL/GenBank/DDBJ whole genome shotgun (WGS) entry which is preliminary data.</text>
</comment>
<evidence type="ECO:0000256" key="5">
    <source>
        <dbReference type="ARBA" id="ARBA00023136"/>
    </source>
</evidence>
<dbReference type="Gene3D" id="1.20.81.30">
    <property type="entry name" value="Type II secretion system (T2SS), domain F"/>
    <property type="match status" value="1"/>
</dbReference>
<keyword evidence="4 6" id="KW-1133">Transmembrane helix</keyword>
<keyword evidence="5 6" id="KW-0472">Membrane</keyword>
<evidence type="ECO:0000259" key="8">
    <source>
        <dbReference type="Pfam" id="PF19360"/>
    </source>
</evidence>
<evidence type="ECO:0000313" key="9">
    <source>
        <dbReference type="EMBL" id="GHF58988.1"/>
    </source>
</evidence>
<evidence type="ECO:0000256" key="4">
    <source>
        <dbReference type="ARBA" id="ARBA00022989"/>
    </source>
</evidence>
<comment type="subcellular location">
    <subcellularLocation>
        <location evidence="1">Cell membrane</location>
        <topology evidence="1">Multi-pass membrane protein</topology>
    </subcellularLocation>
</comment>
<dbReference type="RefSeq" id="WP_189681213.1">
    <property type="nucleotide sequence ID" value="NZ_BNCJ01000010.1"/>
</dbReference>
<feature type="transmembrane region" description="Helical" evidence="6">
    <location>
        <begin position="97"/>
        <end position="115"/>
    </location>
</feature>
<dbReference type="Pfam" id="PF19360">
    <property type="entry name" value="TadB_TadC_N"/>
    <property type="match status" value="1"/>
</dbReference>
<organism evidence="9 10">
    <name type="scientific">Seohaeicola zhoushanensis</name>
    <dbReference type="NCBI Taxonomy" id="1569283"/>
    <lineage>
        <taxon>Bacteria</taxon>
        <taxon>Pseudomonadati</taxon>
        <taxon>Pseudomonadota</taxon>
        <taxon>Alphaproteobacteria</taxon>
        <taxon>Rhodobacterales</taxon>
        <taxon>Roseobacteraceae</taxon>
        <taxon>Seohaeicola</taxon>
    </lineage>
</organism>
<feature type="transmembrane region" description="Helical" evidence="6">
    <location>
        <begin position="12"/>
        <end position="34"/>
    </location>
</feature>
<dbReference type="Pfam" id="PF00482">
    <property type="entry name" value="T2SSF"/>
    <property type="match status" value="1"/>
</dbReference>
<feature type="transmembrane region" description="Helical" evidence="6">
    <location>
        <begin position="121"/>
        <end position="138"/>
    </location>
</feature>
<accession>A0A8J3M975</accession>
<gene>
    <name evidence="9" type="ORF">GCM10017056_33060</name>
</gene>
<dbReference type="PANTHER" id="PTHR35007">
    <property type="entry name" value="INTEGRAL MEMBRANE PROTEIN-RELATED"/>
    <property type="match status" value="1"/>
</dbReference>
<feature type="domain" description="Type II secretion system protein TadB-like N-terminal" evidence="8">
    <location>
        <begin position="12"/>
        <end position="136"/>
    </location>
</feature>